<reference evidence="1 2" key="1">
    <citation type="submission" date="2020-08" db="EMBL/GenBank/DDBJ databases">
        <title>Bridging the membrane lipid divide: bacteria of the FCB group superphylum have the potential to synthesize archaeal ether lipids.</title>
        <authorList>
            <person name="Villanueva L."/>
            <person name="Von Meijenfeldt F.A.B."/>
            <person name="Westbye A.B."/>
            <person name="Yadav S."/>
            <person name="Hopmans E.C."/>
            <person name="Dutilh B.E."/>
            <person name="Sinninghe Damste J.S."/>
        </authorList>
    </citation>
    <scope>NUCLEOTIDE SEQUENCE [LARGE SCALE GENOMIC DNA]</scope>
    <source>
        <strain evidence="1">NIOZ-UU36</strain>
    </source>
</reference>
<evidence type="ECO:0000313" key="2">
    <source>
        <dbReference type="Proteomes" id="UP000614469"/>
    </source>
</evidence>
<dbReference type="PANTHER" id="PTHR37523">
    <property type="entry name" value="METALLOPHOSPHOESTERASE"/>
    <property type="match status" value="1"/>
</dbReference>
<dbReference type="EMBL" id="JACNJN010000050">
    <property type="protein sequence ID" value="MBC8334150.1"/>
    <property type="molecule type" value="Genomic_DNA"/>
</dbReference>
<dbReference type="Proteomes" id="UP000614469">
    <property type="component" value="Unassembled WGS sequence"/>
</dbReference>
<dbReference type="InterPro" id="IPR029052">
    <property type="entry name" value="Metallo-depent_PP-like"/>
</dbReference>
<dbReference type="Gene3D" id="3.60.21.10">
    <property type="match status" value="1"/>
</dbReference>
<organism evidence="1 2">
    <name type="scientific">Candidatus Desulfolinea nitratireducens</name>
    <dbReference type="NCBI Taxonomy" id="2841698"/>
    <lineage>
        <taxon>Bacteria</taxon>
        <taxon>Bacillati</taxon>
        <taxon>Chloroflexota</taxon>
        <taxon>Anaerolineae</taxon>
        <taxon>Anaerolineales</taxon>
        <taxon>Anaerolineales incertae sedis</taxon>
        <taxon>Candidatus Desulfolinea</taxon>
    </lineage>
</organism>
<protein>
    <submittedName>
        <fullName evidence="1">Metallophosphoesterase</fullName>
    </submittedName>
</protein>
<proteinExistence type="predicted"/>
<comment type="caution">
    <text evidence="1">The sequence shown here is derived from an EMBL/GenBank/DDBJ whole genome shotgun (WGS) entry which is preliminary data.</text>
</comment>
<dbReference type="PANTHER" id="PTHR37523:SF1">
    <property type="entry name" value="CALCINEURIN-LIKE PHOSPHOESTERASE DOMAIN-CONTAINING PROTEIN"/>
    <property type="match status" value="1"/>
</dbReference>
<dbReference type="AlphaFoldDB" id="A0A8J6NJQ6"/>
<sequence>MKLYFATDVHGSEICWKKFINAGKFYEADVLILGGDMTGKAIIPIIAQGKNKYKVTLLDQESILDGQENVNEMVKTIQNRGYYPYVTTPEEVKEISTMPGQSDKVFLVQVINTVQRWMDYADEKLAGTGMRCYVCPGNDDMFEIDDLIKASKHIELVEGKLIHLDEDHEMINSGWTNPTPWDTHREEDDETLLERIEIIASQLQNPRTAIFNLHAPPFGSGLDEAPELTEDLHLANAGQSLVPVGSEAVLKLIKKYKPLLGLFGHIHEGKGIRKYHKTLCINPGSMYEQGILQGALINLKPKKIGTYMLTTG</sequence>
<accession>A0A8J6NJQ6</accession>
<dbReference type="SUPFAM" id="SSF56300">
    <property type="entry name" value="Metallo-dependent phosphatases"/>
    <property type="match status" value="1"/>
</dbReference>
<gene>
    <name evidence="1" type="ORF">H8E29_02700</name>
</gene>
<name>A0A8J6NJQ6_9CHLR</name>
<evidence type="ECO:0000313" key="1">
    <source>
        <dbReference type="EMBL" id="MBC8334150.1"/>
    </source>
</evidence>